<dbReference type="EMBL" id="BDCO01000002">
    <property type="protein sequence ID" value="GAT33051.1"/>
    <property type="molecule type" value="Genomic_DNA"/>
</dbReference>
<dbReference type="InterPro" id="IPR039448">
    <property type="entry name" value="Beta_helix"/>
</dbReference>
<dbReference type="SUPFAM" id="SSF51126">
    <property type="entry name" value="Pectin lyase-like"/>
    <property type="match status" value="1"/>
</dbReference>
<evidence type="ECO:0000313" key="2">
    <source>
        <dbReference type="EMBL" id="GAT33051.1"/>
    </source>
</evidence>
<sequence length="593" mass="63788">MLPWRLKFCRFVSVLCTVAGILGNIRAEADIQTLISNAIRQKAPEVVIPPGVYKVQPASGGRVHLQVKDASNLTIKAEGVTLLCGKRTMAMEFVSCKNVRLQGLTIDYEPLCFTQGEVVRIADDRSWIDVQLDAGYPREPFSRIDLIDRVTRFRKRGMPFLWGAKAEMVGESTVRVFRDGIGKAAALGDLASLSTGPDPGGAPHGLTITASSDMTFEDVTVHSAPGFGIFESAGQGGSTFRRCSVTPGPPPTGATSERLLSSSWDAMMTAAVRKGPIVEDCRIEKAGDDSWSVQSTDYLVLAVDGTRAIIASRQPYDVFPQVGERLVTGLTSPEAVVASLRPVNLDQVSLGAGTRDKIKAAKPWEVWGVSAKVFEVTAKDSFPFPVGQNLYNPDRQCNGFVFRNNHLHNSGRILIKASDGVIEGNDIKDGHAGVTIAPEYPGAIGGVRNVVIRNNRFVGTGYFCPAPWSGQAGCISLSGQGSIDAPTFRDIVIEKNYFEDFNGPGIVIVSAAGVRIADNLFRNVMSETPNPTGQDLGIDGGALIWVSRSSDLTITGNRVVRPGAFFRQKVVWNEAESDSVATLESGIVIERGD</sequence>
<reference evidence="3" key="1">
    <citation type="journal article" date="2017" name="Genome Announc.">
        <title>Draft Genome Sequence of Terrimicrobium sacchariphilum NM-5T, a Facultative Anaerobic Soil Bacterium of the Class Spartobacteria.</title>
        <authorList>
            <person name="Qiu Y.L."/>
            <person name="Tourlousse D.M."/>
            <person name="Matsuura N."/>
            <person name="Ohashi A."/>
            <person name="Sekiguchi Y."/>
        </authorList>
    </citation>
    <scope>NUCLEOTIDE SEQUENCE [LARGE SCALE GENOMIC DNA]</scope>
    <source>
        <strain evidence="3">NM-5</strain>
    </source>
</reference>
<dbReference type="InParanoid" id="A0A146G693"/>
<dbReference type="Pfam" id="PF13229">
    <property type="entry name" value="Beta_helix"/>
    <property type="match status" value="1"/>
</dbReference>
<dbReference type="InterPro" id="IPR012334">
    <property type="entry name" value="Pectin_lyas_fold"/>
</dbReference>
<dbReference type="InterPro" id="IPR006626">
    <property type="entry name" value="PbH1"/>
</dbReference>
<name>A0A146G693_TERSA</name>
<dbReference type="InterPro" id="IPR011050">
    <property type="entry name" value="Pectin_lyase_fold/virulence"/>
</dbReference>
<dbReference type="Gene3D" id="2.160.20.10">
    <property type="entry name" value="Single-stranded right-handed beta-helix, Pectin lyase-like"/>
    <property type="match status" value="2"/>
</dbReference>
<gene>
    <name evidence="2" type="ORF">TSACC_21456</name>
</gene>
<protein>
    <submittedName>
        <fullName evidence="2">Right handed beta helix region</fullName>
    </submittedName>
</protein>
<dbReference type="Proteomes" id="UP000076023">
    <property type="component" value="Unassembled WGS sequence"/>
</dbReference>
<organism evidence="2 3">
    <name type="scientific">Terrimicrobium sacchariphilum</name>
    <dbReference type="NCBI Taxonomy" id="690879"/>
    <lineage>
        <taxon>Bacteria</taxon>
        <taxon>Pseudomonadati</taxon>
        <taxon>Verrucomicrobiota</taxon>
        <taxon>Terrimicrobiia</taxon>
        <taxon>Terrimicrobiales</taxon>
        <taxon>Terrimicrobiaceae</taxon>
        <taxon>Terrimicrobium</taxon>
    </lineage>
</organism>
<dbReference type="STRING" id="690879.TSACC_21456"/>
<evidence type="ECO:0000313" key="3">
    <source>
        <dbReference type="Proteomes" id="UP000076023"/>
    </source>
</evidence>
<dbReference type="OrthoDB" id="175424at2"/>
<accession>A0A146G693</accession>
<keyword evidence="3" id="KW-1185">Reference proteome</keyword>
<feature type="domain" description="Right handed beta helix" evidence="1">
    <location>
        <begin position="397"/>
        <end position="558"/>
    </location>
</feature>
<dbReference type="SMART" id="SM00710">
    <property type="entry name" value="PbH1"/>
    <property type="match status" value="7"/>
</dbReference>
<proteinExistence type="predicted"/>
<comment type="caution">
    <text evidence="2">The sequence shown here is derived from an EMBL/GenBank/DDBJ whole genome shotgun (WGS) entry which is preliminary data.</text>
</comment>
<dbReference type="AlphaFoldDB" id="A0A146G693"/>
<evidence type="ECO:0000259" key="1">
    <source>
        <dbReference type="Pfam" id="PF13229"/>
    </source>
</evidence>